<dbReference type="Proteomes" id="UP000292580">
    <property type="component" value="Unassembled WGS sequence"/>
</dbReference>
<reference evidence="2" key="1">
    <citation type="submission" date="2017-11" db="EMBL/GenBank/DDBJ databases">
        <title>Isolation and Characterization of Methanofollis Species from Methane Seep Offshore SW Taiwan.</title>
        <authorList>
            <person name="Teng N.-H."/>
            <person name="Lai M.-C."/>
            <person name="Chen S.-C."/>
        </authorList>
    </citation>
    <scope>NUCLEOTIDE SEQUENCE [LARGE SCALE GENOMIC DNA]</scope>
    <source>
        <strain evidence="2">FWC-SCC2</strain>
    </source>
</reference>
<dbReference type="InterPro" id="IPR029063">
    <property type="entry name" value="SAM-dependent_MTases_sf"/>
</dbReference>
<dbReference type="InterPro" id="IPR050508">
    <property type="entry name" value="Methyltransf_Superfamily"/>
</dbReference>
<dbReference type="GO" id="GO:0032259">
    <property type="term" value="P:methylation"/>
    <property type="evidence" value="ECO:0007669"/>
    <property type="project" value="UniProtKB-KW"/>
</dbReference>
<dbReference type="OrthoDB" id="147504at2157"/>
<keyword evidence="2" id="KW-0489">Methyltransferase</keyword>
<keyword evidence="2" id="KW-0808">Transferase</keyword>
<dbReference type="PANTHER" id="PTHR42912:SF80">
    <property type="entry name" value="METHYLTRANSFERASE DOMAIN-CONTAINING PROTEIN"/>
    <property type="match status" value="1"/>
</dbReference>
<feature type="domain" description="Methyltransferase type 11" evidence="1">
    <location>
        <begin position="43"/>
        <end position="128"/>
    </location>
</feature>
<dbReference type="PANTHER" id="PTHR42912">
    <property type="entry name" value="METHYLTRANSFERASE"/>
    <property type="match status" value="1"/>
</dbReference>
<organism evidence="2 3">
    <name type="scientific">Methanofollis fontis</name>
    <dbReference type="NCBI Taxonomy" id="2052832"/>
    <lineage>
        <taxon>Archaea</taxon>
        <taxon>Methanobacteriati</taxon>
        <taxon>Methanobacteriota</taxon>
        <taxon>Stenosarchaea group</taxon>
        <taxon>Methanomicrobia</taxon>
        <taxon>Methanomicrobiales</taxon>
        <taxon>Methanomicrobiaceae</taxon>
        <taxon>Methanofollis</taxon>
    </lineage>
</organism>
<dbReference type="Gene3D" id="3.40.50.150">
    <property type="entry name" value="Vaccinia Virus protein VP39"/>
    <property type="match status" value="1"/>
</dbReference>
<name>A0A483CX22_9EURY</name>
<dbReference type="AlphaFoldDB" id="A0A483CX22"/>
<sequence length="203" mass="22218">MPQQVFEEFAEDYDAWFEEHAAEYRAELERVRRLVPPGEGCAVEVGAGSGRFAAPLGIGLGIEPSLALARMTRQRGVEVVRGRAEALPLRDGSCSLVLMVTVICFLDDPASALQEVHRVLAPGGTVVIGLLEREGRSARTYRHSREKGRFLCHARFYSADEVISLLRACGFSVAGMESMQGFCVIRAGKHTDRCATTQSGNIY</sequence>
<gene>
    <name evidence="2" type="ORF">CUJ86_01360</name>
</gene>
<evidence type="ECO:0000313" key="2">
    <source>
        <dbReference type="EMBL" id="TAJ45850.1"/>
    </source>
</evidence>
<protein>
    <submittedName>
        <fullName evidence="2">SAM-dependent methyltransferase</fullName>
    </submittedName>
</protein>
<dbReference type="GO" id="GO:0008757">
    <property type="term" value="F:S-adenosylmethionine-dependent methyltransferase activity"/>
    <property type="evidence" value="ECO:0007669"/>
    <property type="project" value="InterPro"/>
</dbReference>
<dbReference type="InterPro" id="IPR013216">
    <property type="entry name" value="Methyltransf_11"/>
</dbReference>
<proteinExistence type="predicted"/>
<dbReference type="CDD" id="cd02440">
    <property type="entry name" value="AdoMet_MTases"/>
    <property type="match status" value="1"/>
</dbReference>
<comment type="caution">
    <text evidence="2">The sequence shown here is derived from an EMBL/GenBank/DDBJ whole genome shotgun (WGS) entry which is preliminary data.</text>
</comment>
<evidence type="ECO:0000259" key="1">
    <source>
        <dbReference type="Pfam" id="PF08241"/>
    </source>
</evidence>
<dbReference type="SUPFAM" id="SSF53335">
    <property type="entry name" value="S-adenosyl-L-methionine-dependent methyltransferases"/>
    <property type="match status" value="1"/>
</dbReference>
<keyword evidence="3" id="KW-1185">Reference proteome</keyword>
<dbReference type="Pfam" id="PF08241">
    <property type="entry name" value="Methyltransf_11"/>
    <property type="match status" value="1"/>
</dbReference>
<dbReference type="EMBL" id="PGCL01000001">
    <property type="protein sequence ID" value="TAJ45850.1"/>
    <property type="molecule type" value="Genomic_DNA"/>
</dbReference>
<evidence type="ECO:0000313" key="3">
    <source>
        <dbReference type="Proteomes" id="UP000292580"/>
    </source>
</evidence>
<accession>A0A483CX22</accession>